<evidence type="ECO:0000313" key="1">
    <source>
        <dbReference type="EMBL" id="MBM3222680.1"/>
    </source>
</evidence>
<protein>
    <recommendedName>
        <fullName evidence="3">Type I restriction enzyme R protein N-terminal domain-containing protein</fullName>
    </recommendedName>
</protein>
<organism evidence="1 2">
    <name type="scientific">Tectimicrobiota bacterium</name>
    <dbReference type="NCBI Taxonomy" id="2528274"/>
    <lineage>
        <taxon>Bacteria</taxon>
        <taxon>Pseudomonadati</taxon>
        <taxon>Nitrospinota/Tectimicrobiota group</taxon>
        <taxon>Candidatus Tectimicrobiota</taxon>
    </lineage>
</organism>
<sequence>MAYSDFTLDEIKKTFQIILHERVDLFAHIDELPVSACLRTILQQYVPLALAINTEKARSELMIAPLLVEFRTLTNNDISLFSGVPFNVDTGLGLNGVCDFIVCYAPEQLYITAPAIIVVEAKNENIIAGFPQCIATMLAARIFNARHGQSLDTIYGVVTTGNIWKFLRLESHTVYIDSAEYYIATPGKILGILASIVPQQAAAGAAS</sequence>
<evidence type="ECO:0008006" key="3">
    <source>
        <dbReference type="Google" id="ProtNLM"/>
    </source>
</evidence>
<dbReference type="EMBL" id="VGLS01000043">
    <property type="protein sequence ID" value="MBM3222680.1"/>
    <property type="molecule type" value="Genomic_DNA"/>
</dbReference>
<comment type="caution">
    <text evidence="1">The sequence shown here is derived from an EMBL/GenBank/DDBJ whole genome shotgun (WGS) entry which is preliminary data.</text>
</comment>
<accession>A0A937VYW8</accession>
<dbReference type="AlphaFoldDB" id="A0A937VYW8"/>
<evidence type="ECO:0000313" key="2">
    <source>
        <dbReference type="Proteomes" id="UP000712673"/>
    </source>
</evidence>
<gene>
    <name evidence="1" type="ORF">FJZ47_02590</name>
</gene>
<proteinExistence type="predicted"/>
<reference evidence="1" key="1">
    <citation type="submission" date="2019-03" db="EMBL/GenBank/DDBJ databases">
        <title>Lake Tanganyika Metagenome-Assembled Genomes (MAGs).</title>
        <authorList>
            <person name="Tran P."/>
        </authorList>
    </citation>
    <scope>NUCLEOTIDE SEQUENCE</scope>
    <source>
        <strain evidence="1">K_DeepCast_65m_m2_066</strain>
    </source>
</reference>
<name>A0A937VYW8_UNCTE</name>
<dbReference type="Proteomes" id="UP000712673">
    <property type="component" value="Unassembled WGS sequence"/>
</dbReference>